<evidence type="ECO:0000256" key="5">
    <source>
        <dbReference type="ARBA" id="ARBA00036343"/>
    </source>
</evidence>
<gene>
    <name evidence="14" type="ORF">SNE40_004618</name>
</gene>
<evidence type="ECO:0000256" key="3">
    <source>
        <dbReference type="ARBA" id="ARBA00022490"/>
    </source>
</evidence>
<dbReference type="PROSITE" id="PS00166">
    <property type="entry name" value="ENOYL_COA_HYDRATASE"/>
    <property type="match status" value="1"/>
</dbReference>
<dbReference type="PANTHER" id="PTHR11941">
    <property type="entry name" value="ENOYL-COA HYDRATASE-RELATED"/>
    <property type="match status" value="1"/>
</dbReference>
<keyword evidence="4" id="KW-0456">Lyase</keyword>
<evidence type="ECO:0000256" key="2">
    <source>
        <dbReference type="ARBA" id="ARBA00005254"/>
    </source>
</evidence>
<keyword evidence="3" id="KW-0963">Cytoplasm</keyword>
<dbReference type="FunFam" id="3.90.226.10:FF:000109">
    <property type="entry name" value="Enoyl-CoA hydratase, putative"/>
    <property type="match status" value="1"/>
</dbReference>
<dbReference type="Gene3D" id="3.90.226.10">
    <property type="entry name" value="2-enoyl-CoA Hydratase, Chain A, domain 1"/>
    <property type="match status" value="1"/>
</dbReference>
<dbReference type="GO" id="GO:0004492">
    <property type="term" value="F:methyl/ethyl malonyl-CoA decarboxylase activity"/>
    <property type="evidence" value="ECO:0007669"/>
    <property type="project" value="UniProtKB-EC"/>
</dbReference>
<reference evidence="14 15" key="1">
    <citation type="submission" date="2024-01" db="EMBL/GenBank/DDBJ databases">
        <title>The genome of the rayed Mediterranean limpet Patella caerulea (Linnaeus, 1758).</title>
        <authorList>
            <person name="Anh-Thu Weber A."/>
            <person name="Halstead-Nussloch G."/>
        </authorList>
    </citation>
    <scope>NUCLEOTIDE SEQUENCE [LARGE SCALE GENOMIC DNA]</scope>
    <source>
        <strain evidence="14">AATW-2023a</strain>
        <tissue evidence="14">Whole specimen</tissue>
    </source>
</reference>
<comment type="catalytic activity">
    <reaction evidence="6">
        <text>(2R)-ethylmalonyl-CoA + H(+) = butanoyl-CoA + CO2</text>
        <dbReference type="Rhea" id="RHEA:59540"/>
        <dbReference type="ChEBI" id="CHEBI:15378"/>
        <dbReference type="ChEBI" id="CHEBI:16526"/>
        <dbReference type="ChEBI" id="CHEBI:57371"/>
        <dbReference type="ChEBI" id="CHEBI:85316"/>
        <dbReference type="EC" id="4.1.1.94"/>
    </reaction>
    <physiologicalReaction direction="left-to-right" evidence="6">
        <dbReference type="Rhea" id="RHEA:59541"/>
    </physiologicalReaction>
</comment>
<evidence type="ECO:0000256" key="1">
    <source>
        <dbReference type="ARBA" id="ARBA00004514"/>
    </source>
</evidence>
<dbReference type="GO" id="GO:0005829">
    <property type="term" value="C:cytosol"/>
    <property type="evidence" value="ECO:0007669"/>
    <property type="project" value="UniProtKB-SubCell"/>
</dbReference>
<comment type="catalytic activity">
    <reaction evidence="5">
        <text>(2S)-ethylmalonyl-CoA + H(+) = butanoyl-CoA + CO2</text>
        <dbReference type="Rhea" id="RHEA:32131"/>
        <dbReference type="ChEBI" id="CHEBI:15378"/>
        <dbReference type="ChEBI" id="CHEBI:16526"/>
        <dbReference type="ChEBI" id="CHEBI:57371"/>
        <dbReference type="ChEBI" id="CHEBI:60909"/>
        <dbReference type="EC" id="4.1.1.94"/>
    </reaction>
    <physiologicalReaction direction="left-to-right" evidence="5">
        <dbReference type="Rhea" id="RHEA:32132"/>
    </physiologicalReaction>
</comment>
<dbReference type="CDD" id="cd06558">
    <property type="entry name" value="crotonase-like"/>
    <property type="match status" value="1"/>
</dbReference>
<dbReference type="InterPro" id="IPR029045">
    <property type="entry name" value="ClpP/crotonase-like_dom_sf"/>
</dbReference>
<evidence type="ECO:0000256" key="7">
    <source>
        <dbReference type="ARBA" id="ARBA00038883"/>
    </source>
</evidence>
<evidence type="ECO:0000256" key="12">
    <source>
        <dbReference type="ARBA" id="ARBA00056546"/>
    </source>
</evidence>
<evidence type="ECO:0000313" key="15">
    <source>
        <dbReference type="Proteomes" id="UP001347796"/>
    </source>
</evidence>
<comment type="function">
    <text evidence="12">Decarboxylates ethylmalonyl-CoA, a potentially toxic metabolite, to form butyryl-CoA, suggesting it might be involved in metabolite proofreading. Acts preferentially on (S)-ethylmalonyl-CoA but also has some activity on the (R)-isomer. Also has methylmalonyl-CoA decarboxylase activity at lower level.</text>
</comment>
<keyword evidence="15" id="KW-1185">Reference proteome</keyword>
<evidence type="ECO:0000256" key="11">
    <source>
        <dbReference type="ARBA" id="ARBA00047446"/>
    </source>
</evidence>
<evidence type="ECO:0000256" key="13">
    <source>
        <dbReference type="RuleBase" id="RU003707"/>
    </source>
</evidence>
<comment type="catalytic activity">
    <reaction evidence="11">
        <text>(S)-methylmalonyl-CoA + H(+) = propanoyl-CoA + CO2</text>
        <dbReference type="Rhea" id="RHEA:61340"/>
        <dbReference type="ChEBI" id="CHEBI:15378"/>
        <dbReference type="ChEBI" id="CHEBI:16526"/>
        <dbReference type="ChEBI" id="CHEBI:57327"/>
        <dbReference type="ChEBI" id="CHEBI:57392"/>
        <dbReference type="EC" id="4.1.1.94"/>
    </reaction>
    <physiologicalReaction direction="left-to-right" evidence="11">
        <dbReference type="Rhea" id="RHEA:61341"/>
    </physiologicalReaction>
</comment>
<evidence type="ECO:0000256" key="6">
    <source>
        <dbReference type="ARBA" id="ARBA00036541"/>
    </source>
</evidence>
<comment type="similarity">
    <text evidence="2 13">Belongs to the enoyl-CoA hydratase/isomerase family.</text>
</comment>
<accession>A0AAN8K5X7</accession>
<evidence type="ECO:0000256" key="9">
    <source>
        <dbReference type="ARBA" id="ARBA00042052"/>
    </source>
</evidence>
<dbReference type="Proteomes" id="UP001347796">
    <property type="component" value="Unassembled WGS sequence"/>
</dbReference>
<proteinExistence type="inferred from homology"/>
<dbReference type="GO" id="GO:0006635">
    <property type="term" value="P:fatty acid beta-oxidation"/>
    <property type="evidence" value="ECO:0007669"/>
    <property type="project" value="TreeGrafter"/>
</dbReference>
<evidence type="ECO:0000256" key="8">
    <source>
        <dbReference type="ARBA" id="ARBA00039903"/>
    </source>
</evidence>
<dbReference type="InterPro" id="IPR018376">
    <property type="entry name" value="Enoyl-CoA_hyd/isom_CS"/>
</dbReference>
<name>A0AAN8K5X7_PATCE</name>
<comment type="caution">
    <text evidence="14">The sequence shown here is derived from an EMBL/GenBank/DDBJ whole genome shotgun (WGS) entry which is preliminary data.</text>
</comment>
<dbReference type="AlphaFoldDB" id="A0AAN8K5X7"/>
<comment type="subcellular location">
    <subcellularLocation>
        <location evidence="1">Cytoplasm</location>
        <location evidence="1">Cytosol</location>
    </subcellularLocation>
</comment>
<dbReference type="EC" id="4.1.1.94" evidence="7"/>
<dbReference type="EMBL" id="JAZGQO010000003">
    <property type="protein sequence ID" value="KAK6188449.1"/>
    <property type="molecule type" value="Genomic_DNA"/>
</dbReference>
<dbReference type="Pfam" id="PF00378">
    <property type="entry name" value="ECH_1"/>
    <property type="match status" value="1"/>
</dbReference>
<protein>
    <recommendedName>
        <fullName evidence="8">Ethylmalonyl-CoA decarboxylase</fullName>
        <ecNumber evidence="7">4.1.1.94</ecNumber>
    </recommendedName>
    <alternativeName>
        <fullName evidence="10">Enoyl-CoA hydratase domain-containing protein 1</fullName>
    </alternativeName>
    <alternativeName>
        <fullName evidence="9">Methylmalonyl-CoA decarboxylase</fullName>
    </alternativeName>
</protein>
<evidence type="ECO:0000256" key="4">
    <source>
        <dbReference type="ARBA" id="ARBA00023239"/>
    </source>
</evidence>
<evidence type="ECO:0000256" key="10">
    <source>
        <dbReference type="ARBA" id="ARBA00042182"/>
    </source>
</evidence>
<dbReference type="InterPro" id="IPR001753">
    <property type="entry name" value="Enoyl-CoA_hydra/iso"/>
</dbReference>
<organism evidence="14 15">
    <name type="scientific">Patella caerulea</name>
    <name type="common">Rayed Mediterranean limpet</name>
    <dbReference type="NCBI Taxonomy" id="87958"/>
    <lineage>
        <taxon>Eukaryota</taxon>
        <taxon>Metazoa</taxon>
        <taxon>Spiralia</taxon>
        <taxon>Lophotrochozoa</taxon>
        <taxon>Mollusca</taxon>
        <taxon>Gastropoda</taxon>
        <taxon>Patellogastropoda</taxon>
        <taxon>Patelloidea</taxon>
        <taxon>Patellidae</taxon>
        <taxon>Patella</taxon>
    </lineage>
</organism>
<sequence>MKLFTASCSWIPRFISYRGLSSLNSNLRDTKDLLIKYNGGTVDLVKDTTTGIATISLNNPGKKNALTGKMMVELADNISELETWGGGKGLILTGTEGSFCSGGDLDFVKKVLTPELGFQMSCFMHDTLSRLHQLPMISVALIQGGAFGGGAELTTACDFRTMTESARIGFVNIKMGVITGFSGGTRLTRILGQRKALDILCSGRSLDCNDAKTIGLVDLVIPDMDSLDKTKSWLIKNYCTWDTEIIRRVKQVTLAAAEMDIETSLARERILFSQLWGGPAQKAAVSKNLKHN</sequence>
<dbReference type="SUPFAM" id="SSF52096">
    <property type="entry name" value="ClpP/crotonase"/>
    <property type="match status" value="1"/>
</dbReference>
<evidence type="ECO:0000313" key="14">
    <source>
        <dbReference type="EMBL" id="KAK6188449.1"/>
    </source>
</evidence>
<dbReference type="PANTHER" id="PTHR11941:SF27">
    <property type="entry name" value="ETHYLMALONYL-COA DECARBOXYLASE"/>
    <property type="match status" value="1"/>
</dbReference>